<dbReference type="InterPro" id="IPR052173">
    <property type="entry name" value="Beta-lactam_resp_regulator"/>
</dbReference>
<feature type="transmembrane region" description="Helical" evidence="2">
    <location>
        <begin position="34"/>
        <end position="51"/>
    </location>
</feature>
<dbReference type="PANTHER" id="PTHR34978:SF3">
    <property type="entry name" value="SLR0241 PROTEIN"/>
    <property type="match status" value="1"/>
</dbReference>
<evidence type="ECO:0000256" key="2">
    <source>
        <dbReference type="SAM" id="Phobius"/>
    </source>
</evidence>
<organism evidence="4 5">
    <name type="scientific">Sphingomonas koreensis</name>
    <dbReference type="NCBI Taxonomy" id="93064"/>
    <lineage>
        <taxon>Bacteria</taxon>
        <taxon>Pseudomonadati</taxon>
        <taxon>Pseudomonadota</taxon>
        <taxon>Alphaproteobacteria</taxon>
        <taxon>Sphingomonadales</taxon>
        <taxon>Sphingomonadaceae</taxon>
        <taxon>Sphingomonas</taxon>
    </lineage>
</organism>
<evidence type="ECO:0000313" key="5">
    <source>
        <dbReference type="Proteomes" id="UP000287746"/>
    </source>
</evidence>
<dbReference type="RefSeq" id="WP_126003584.1">
    <property type="nucleotide sequence ID" value="NZ_QQYZ01000002.1"/>
</dbReference>
<feature type="region of interest" description="Disordered" evidence="1">
    <location>
        <begin position="327"/>
        <end position="353"/>
    </location>
</feature>
<comment type="caution">
    <text evidence="4">The sequence shown here is derived from an EMBL/GenBank/DDBJ whole genome shotgun (WGS) entry which is preliminary data.</text>
</comment>
<proteinExistence type="predicted"/>
<keyword evidence="2" id="KW-0812">Transmembrane</keyword>
<accession>A0A430G8E1</accession>
<dbReference type="Proteomes" id="UP000287746">
    <property type="component" value="Unassembled WGS sequence"/>
</dbReference>
<feature type="transmembrane region" description="Helical" evidence="2">
    <location>
        <begin position="99"/>
        <end position="121"/>
    </location>
</feature>
<keyword evidence="2" id="KW-0472">Membrane</keyword>
<feature type="transmembrane region" description="Helical" evidence="2">
    <location>
        <begin position="6"/>
        <end position="22"/>
    </location>
</feature>
<keyword evidence="2" id="KW-1133">Transmembrane helix</keyword>
<dbReference type="PANTHER" id="PTHR34978">
    <property type="entry name" value="POSSIBLE SENSOR-TRANSDUCER PROTEIN BLAR"/>
    <property type="match status" value="1"/>
</dbReference>
<gene>
    <name evidence="4" type="ORF">DAH66_03405</name>
</gene>
<evidence type="ECO:0000259" key="3">
    <source>
        <dbReference type="Pfam" id="PF05569"/>
    </source>
</evidence>
<evidence type="ECO:0000313" key="4">
    <source>
        <dbReference type="EMBL" id="RSY89703.1"/>
    </source>
</evidence>
<protein>
    <recommendedName>
        <fullName evidence="3">Peptidase M56 domain-containing protein</fullName>
    </recommendedName>
</protein>
<name>A0A430G8E1_9SPHN</name>
<dbReference type="Pfam" id="PF05569">
    <property type="entry name" value="Peptidase_M56"/>
    <property type="match status" value="1"/>
</dbReference>
<dbReference type="InterPro" id="IPR008756">
    <property type="entry name" value="Peptidase_M56"/>
</dbReference>
<feature type="compositionally biased region" description="Low complexity" evidence="1">
    <location>
        <begin position="340"/>
        <end position="352"/>
    </location>
</feature>
<reference evidence="4 5" key="1">
    <citation type="submission" date="2018-07" db="EMBL/GenBank/DDBJ databases">
        <title>Genomic and Epidemiologic Investigation of an Indolent Hospital Outbreak.</title>
        <authorList>
            <person name="Johnson R.C."/>
            <person name="Deming C."/>
            <person name="Conlan S."/>
            <person name="Zellmer C.J."/>
            <person name="Michelin A.V."/>
            <person name="Lee-Lin S."/>
            <person name="Thomas P.J."/>
            <person name="Park M."/>
            <person name="Weingarten R.A."/>
            <person name="Less J."/>
            <person name="Dekker J.P."/>
            <person name="Frank K.M."/>
            <person name="Musser K.A."/>
            <person name="Mcquiston J.R."/>
            <person name="Henderson D.K."/>
            <person name="Lau A.F."/>
            <person name="Palmore T.N."/>
            <person name="Segre J.A."/>
        </authorList>
    </citation>
    <scope>NUCLEOTIDE SEQUENCE [LARGE SCALE GENOMIC DNA]</scope>
    <source>
        <strain evidence="4 5">SK-CDC1_0717</strain>
    </source>
</reference>
<sequence length="546" mass="58292">MIAWTVETFVATTLLMLLVLAIRKPVSRHFGPNIAYALWALPVLRLALPPLPESWRASAETPVAAASEVITYYMVDPVSVPEAAAASTTVPIEAAPFDWLPVIAAIWAVGALAFLAYHLIAHGRFCARLLRRAKIERTVAEGRVHVIETDAATGPLAFGIWRKYVAFPRDFSERYDPLERNLALAHELGHHLRGDLIANWIALVVLALHWFNPVAWRAFRAFRADQEMACDALVLSGRAPALRHAYGRAIVKSAHGGAVSAACHLHTVNELKGRLKMLAKHDRKSRTRITAGVTGAAVLTLAGLALTASGTQAAANLRADVGDAIGVDLQDPPAPPEAPEAPAAPAEAAAPADEAKAAKKIRIVTRDKDGKVVNGDELLADMTVVSSANCGAPKDGEVKIESKDGKHRKIVICMDRIEARSEAARARGMAARDAALARADASREAALARAEAARDAAIARGMASRDAALARAEASREAGEAARAIAMESRTIALASADLGKRHAMLGLKMARKSIEAQTHLSPSQRAAALKEIDEAIREVQNAEKD</sequence>
<feature type="transmembrane region" description="Helical" evidence="2">
    <location>
        <begin position="289"/>
        <end position="308"/>
    </location>
</feature>
<dbReference type="AlphaFoldDB" id="A0A430G8E1"/>
<feature type="domain" description="Peptidase M56" evidence="3">
    <location>
        <begin position="6"/>
        <end position="278"/>
    </location>
</feature>
<dbReference type="CDD" id="cd07341">
    <property type="entry name" value="M56_BlaR1_MecR1_like"/>
    <property type="match status" value="1"/>
</dbReference>
<evidence type="ECO:0000256" key="1">
    <source>
        <dbReference type="SAM" id="MobiDB-lite"/>
    </source>
</evidence>
<dbReference type="EMBL" id="QQYZ01000002">
    <property type="protein sequence ID" value="RSY89703.1"/>
    <property type="molecule type" value="Genomic_DNA"/>
</dbReference>